<organism evidence="3 4">
    <name type="scientific">Candidatus Thiodictyon syntrophicum</name>
    <dbReference type="NCBI Taxonomy" id="1166950"/>
    <lineage>
        <taxon>Bacteria</taxon>
        <taxon>Pseudomonadati</taxon>
        <taxon>Pseudomonadota</taxon>
        <taxon>Gammaproteobacteria</taxon>
        <taxon>Chromatiales</taxon>
        <taxon>Chromatiaceae</taxon>
        <taxon>Thiodictyon</taxon>
    </lineage>
</organism>
<dbReference type="AlphaFoldDB" id="A0A2K8U648"/>
<dbReference type="KEGG" id="tsy:THSYN_08830"/>
<evidence type="ECO:0000256" key="1">
    <source>
        <dbReference type="SAM" id="SignalP"/>
    </source>
</evidence>
<feature type="chain" id="PRO_5014759051" description="DUF2147 domain-containing protein" evidence="1">
    <location>
        <begin position="24"/>
        <end position="162"/>
    </location>
</feature>
<proteinExistence type="predicted"/>
<dbReference type="PANTHER" id="PTHR36919:SF2">
    <property type="entry name" value="BLL6627 PROTEIN"/>
    <property type="match status" value="1"/>
</dbReference>
<dbReference type="Pfam" id="PF09917">
    <property type="entry name" value="DUF2147"/>
    <property type="match status" value="1"/>
</dbReference>
<gene>
    <name evidence="3" type="ORF">THSYN_08830</name>
</gene>
<name>A0A2K8U648_9GAMM</name>
<dbReference type="RefSeq" id="WP_100918820.1">
    <property type="nucleotide sequence ID" value="NZ_CP020370.1"/>
</dbReference>
<sequence length="162" mass="17554">MTRRDYLLIVCLALALPSAALSAAPAPVGYWLVQEGTSVVRIEESGGKLGGRIVWLKEPNYPAGDARGRTGQPKVDERNPDSAQRERKLLGLPIVWGFAPPDAKGVCEGGQVYDPRNGKTYSGTITMAGKDRLELRGYIMVSLIGRTSTWARVDPGKYGLKP</sequence>
<accession>A0A2K8U648</accession>
<dbReference type="Proteomes" id="UP000232638">
    <property type="component" value="Chromosome"/>
</dbReference>
<feature type="signal peptide" evidence="1">
    <location>
        <begin position="1"/>
        <end position="23"/>
    </location>
</feature>
<reference evidence="3 4" key="1">
    <citation type="submission" date="2017-03" db="EMBL/GenBank/DDBJ databases">
        <title>Complete genome sequence of Candidatus 'Thiodictyon syntrophicum' sp. nov. strain Cad16T, a photolithoautotroph purple sulfur bacterium isolated from an alpine meromictic lake.</title>
        <authorList>
            <person name="Luedin S.M."/>
            <person name="Pothier J.F."/>
            <person name="Danza F."/>
            <person name="Storelli N."/>
            <person name="Wittwer M."/>
            <person name="Tonolla M."/>
        </authorList>
    </citation>
    <scope>NUCLEOTIDE SEQUENCE [LARGE SCALE GENOMIC DNA]</scope>
    <source>
        <strain evidence="3 4">Cad16T</strain>
    </source>
</reference>
<keyword evidence="1" id="KW-0732">Signal</keyword>
<evidence type="ECO:0000313" key="4">
    <source>
        <dbReference type="Proteomes" id="UP000232638"/>
    </source>
</evidence>
<dbReference type="EMBL" id="CP020370">
    <property type="protein sequence ID" value="AUB81044.1"/>
    <property type="molecule type" value="Genomic_DNA"/>
</dbReference>
<dbReference type="PANTHER" id="PTHR36919">
    <property type="entry name" value="BLR1215 PROTEIN"/>
    <property type="match status" value="1"/>
</dbReference>
<dbReference type="OrthoDB" id="9814399at2"/>
<keyword evidence="4" id="KW-1185">Reference proteome</keyword>
<dbReference type="InterPro" id="IPR019223">
    <property type="entry name" value="DUF2147"/>
</dbReference>
<dbReference type="Gene3D" id="2.40.128.520">
    <property type="match status" value="1"/>
</dbReference>
<protein>
    <recommendedName>
        <fullName evidence="2">DUF2147 domain-containing protein</fullName>
    </recommendedName>
</protein>
<feature type="domain" description="DUF2147" evidence="2">
    <location>
        <begin position="29"/>
        <end position="152"/>
    </location>
</feature>
<evidence type="ECO:0000259" key="2">
    <source>
        <dbReference type="Pfam" id="PF09917"/>
    </source>
</evidence>
<evidence type="ECO:0000313" key="3">
    <source>
        <dbReference type="EMBL" id="AUB81044.1"/>
    </source>
</evidence>